<proteinExistence type="predicted"/>
<evidence type="ECO:0000256" key="1">
    <source>
        <dbReference type="SAM" id="MobiDB-lite"/>
    </source>
</evidence>
<dbReference type="Proteomes" id="UP000192422">
    <property type="component" value="Chromosome"/>
</dbReference>
<sequence length="113" mass="11431">MVRISLGAVACAALLVGCAPKPEPAPVTVEPVYTGKYGGPVASGGSCRPTGRLVDSQYPASVPDCPLECGPLETATAATAQRPAQCVPEPRGGSMRQPTGTPRSTTPNDPTRG</sequence>
<name>A0ABX6YNU9_9RHOB</name>
<feature type="compositionally biased region" description="Polar residues" evidence="1">
    <location>
        <begin position="96"/>
        <end position="113"/>
    </location>
</feature>
<evidence type="ECO:0000313" key="3">
    <source>
        <dbReference type="Proteomes" id="UP000192422"/>
    </source>
</evidence>
<gene>
    <name evidence="2" type="ORF">AKL02_012775</name>
</gene>
<protein>
    <recommendedName>
        <fullName evidence="4">Lipoprotein</fullName>
    </recommendedName>
</protein>
<feature type="region of interest" description="Disordered" evidence="1">
    <location>
        <begin position="78"/>
        <end position="113"/>
    </location>
</feature>
<evidence type="ECO:0000313" key="2">
    <source>
        <dbReference type="EMBL" id="QPZ89410.1"/>
    </source>
</evidence>
<keyword evidence="3" id="KW-1185">Reference proteome</keyword>
<dbReference type="EMBL" id="CP053562">
    <property type="protein sequence ID" value="QPZ89410.1"/>
    <property type="molecule type" value="Genomic_DNA"/>
</dbReference>
<dbReference type="PROSITE" id="PS51257">
    <property type="entry name" value="PROKAR_LIPOPROTEIN"/>
    <property type="match status" value="1"/>
</dbReference>
<evidence type="ECO:0008006" key="4">
    <source>
        <dbReference type="Google" id="ProtNLM"/>
    </source>
</evidence>
<organism evidence="2 3">
    <name type="scientific">Thioclava electrotropha</name>
    <dbReference type="NCBI Taxonomy" id="1549850"/>
    <lineage>
        <taxon>Bacteria</taxon>
        <taxon>Pseudomonadati</taxon>
        <taxon>Pseudomonadota</taxon>
        <taxon>Alphaproteobacteria</taxon>
        <taxon>Rhodobacterales</taxon>
        <taxon>Paracoccaceae</taxon>
        <taxon>Thioclava</taxon>
    </lineage>
</organism>
<accession>A0ABX6YNU9</accession>
<reference evidence="2 3" key="1">
    <citation type="submission" date="2020-05" db="EMBL/GenBank/DDBJ databases">
        <title>Thioclava electrotropha strain Elox9 finished genome.</title>
        <authorList>
            <person name="Rowe A.R."/>
            <person name="Wilbanks E.G."/>
        </authorList>
    </citation>
    <scope>NUCLEOTIDE SEQUENCE [LARGE SCALE GENOMIC DNA]</scope>
    <source>
        <strain evidence="2 3">Elox9</strain>
    </source>
</reference>
<dbReference type="RefSeq" id="WP_108722403.1">
    <property type="nucleotide sequence ID" value="NZ_CP053562.1"/>
</dbReference>